<organism evidence="1">
    <name type="scientific">Gallibacterium anatis</name>
    <dbReference type="NCBI Taxonomy" id="750"/>
    <lineage>
        <taxon>Bacteria</taxon>
        <taxon>Pseudomonadati</taxon>
        <taxon>Pseudomonadota</taxon>
        <taxon>Gammaproteobacteria</taxon>
        <taxon>Pasteurellales</taxon>
        <taxon>Pasteurellaceae</taxon>
        <taxon>Gallibacterium</taxon>
    </lineage>
</organism>
<dbReference type="AlphaFoldDB" id="A0A930UXW3"/>
<comment type="caution">
    <text evidence="1">The sequence shown here is derived from an EMBL/GenBank/DDBJ whole genome shotgun (WGS) entry which is preliminary data.</text>
</comment>
<dbReference type="EMBL" id="JADION010000025">
    <property type="protein sequence ID" value="MBF4102738.1"/>
    <property type="molecule type" value="Genomic_DNA"/>
</dbReference>
<name>A0A930UXW3_9PAST</name>
<sequence>MTAYVPVHSNITLEMVKSYSEAGNVKTNYRLRTLIKNILFPTKFLWMIENSQAIVTFVKAYNNAYKLIINQ</sequence>
<gene>
    <name evidence="1" type="ORF">INT80_09215</name>
</gene>
<protein>
    <submittedName>
        <fullName evidence="1">Uncharacterized protein</fullName>
    </submittedName>
</protein>
<evidence type="ECO:0000313" key="1">
    <source>
        <dbReference type="EMBL" id="MBF4102738.1"/>
    </source>
</evidence>
<accession>A0A930UXW3</accession>
<reference evidence="1" key="1">
    <citation type="submission" date="2020-11" db="EMBL/GenBank/DDBJ databases">
        <title>Gallibacterium anatis 1637, full genome, WGS.</title>
        <authorList>
            <person name="Laishevtcev A.I."/>
            <person name="Yakimova E.A."/>
            <person name="Petkovich D."/>
            <person name="Stepanova T.V."/>
            <person name="Kalendr R.S."/>
            <person name="Rubalsky E.O."/>
            <person name="Zulkarneev E.R."/>
            <person name="Aleshkin A.V."/>
        </authorList>
    </citation>
    <scope>NUCLEOTIDE SEQUENCE</scope>
    <source>
        <strain evidence="1">1637</strain>
    </source>
</reference>
<proteinExistence type="predicted"/>